<keyword evidence="5" id="KW-1185">Reference proteome</keyword>
<dbReference type="PANTHER" id="PTHR20959:SF1">
    <property type="entry name" value="TRANSPORT AND GOLGI ORGANIZATION PROTEIN 6 HOMOLOG"/>
    <property type="match status" value="1"/>
</dbReference>
<dbReference type="InterPro" id="IPR016024">
    <property type="entry name" value="ARM-type_fold"/>
</dbReference>
<accession>F4RNB3</accession>
<dbReference type="GeneID" id="18930115"/>
<evidence type="ECO:0000313" key="5">
    <source>
        <dbReference type="Proteomes" id="UP000001072"/>
    </source>
</evidence>
<proteinExistence type="inferred from homology"/>
<reference evidence="5" key="1">
    <citation type="journal article" date="2011" name="Proc. Natl. Acad. Sci. U.S.A.">
        <title>Obligate biotrophy features unraveled by the genomic analysis of rust fungi.</title>
        <authorList>
            <person name="Duplessis S."/>
            <person name="Cuomo C.A."/>
            <person name="Lin Y.-C."/>
            <person name="Aerts A."/>
            <person name="Tisserant E."/>
            <person name="Veneault-Fourrey C."/>
            <person name="Joly D.L."/>
            <person name="Hacquard S."/>
            <person name="Amselem J."/>
            <person name="Cantarel B.L."/>
            <person name="Chiu R."/>
            <person name="Coutinho P.M."/>
            <person name="Feau N."/>
            <person name="Field M."/>
            <person name="Frey P."/>
            <person name="Gelhaye E."/>
            <person name="Goldberg J."/>
            <person name="Grabherr M.G."/>
            <person name="Kodira C.D."/>
            <person name="Kohler A."/>
            <person name="Kuees U."/>
            <person name="Lindquist E.A."/>
            <person name="Lucas S.M."/>
            <person name="Mago R."/>
            <person name="Mauceli E."/>
            <person name="Morin E."/>
            <person name="Murat C."/>
            <person name="Pangilinan J.L."/>
            <person name="Park R."/>
            <person name="Pearson M."/>
            <person name="Quesneville H."/>
            <person name="Rouhier N."/>
            <person name="Sakthikumar S."/>
            <person name="Salamov A.A."/>
            <person name="Schmutz J."/>
            <person name="Selles B."/>
            <person name="Shapiro H."/>
            <person name="Tanguay P."/>
            <person name="Tuskan G.A."/>
            <person name="Henrissat B."/>
            <person name="Van de Peer Y."/>
            <person name="Rouze P."/>
            <person name="Ellis J.G."/>
            <person name="Dodds P.N."/>
            <person name="Schein J.E."/>
            <person name="Zhong S."/>
            <person name="Hamelin R.C."/>
            <person name="Grigoriev I.V."/>
            <person name="Szabo L.J."/>
            <person name="Martin F."/>
        </authorList>
    </citation>
    <scope>NUCLEOTIDE SEQUENCE [LARGE SCALE GENOMIC DNA]</scope>
    <source>
        <strain evidence="5">98AG31 / pathotype 3-4-7</strain>
    </source>
</reference>
<dbReference type="GO" id="GO:0009306">
    <property type="term" value="P:protein secretion"/>
    <property type="evidence" value="ECO:0007669"/>
    <property type="project" value="TreeGrafter"/>
</dbReference>
<dbReference type="AlphaFoldDB" id="F4RNB3"/>
<dbReference type="InterPro" id="IPR039600">
    <property type="entry name" value="TANGO6/Rtp1"/>
</dbReference>
<feature type="compositionally biased region" description="Polar residues" evidence="2">
    <location>
        <begin position="362"/>
        <end position="378"/>
    </location>
</feature>
<protein>
    <recommendedName>
        <fullName evidence="3">RNA polymerase II assembly factor Rtp1 C-terminal domain-containing protein</fullName>
    </recommendedName>
</protein>
<evidence type="ECO:0000313" key="4">
    <source>
        <dbReference type="EMBL" id="EGG06127.1"/>
    </source>
</evidence>
<dbReference type="Pfam" id="PF10363">
    <property type="entry name" value="RTP1_C1"/>
    <property type="match status" value="1"/>
</dbReference>
<dbReference type="VEuPathDB" id="FungiDB:MELLADRAFT_63613"/>
<evidence type="ECO:0000256" key="2">
    <source>
        <dbReference type="SAM" id="MobiDB-lite"/>
    </source>
</evidence>
<dbReference type="eggNOG" id="KOG4653">
    <property type="taxonomic scope" value="Eukaryota"/>
</dbReference>
<evidence type="ECO:0000259" key="3">
    <source>
        <dbReference type="Pfam" id="PF10363"/>
    </source>
</evidence>
<dbReference type="RefSeq" id="XP_007410778.1">
    <property type="nucleotide sequence ID" value="XM_007410716.1"/>
</dbReference>
<feature type="region of interest" description="Disordered" evidence="2">
    <location>
        <begin position="357"/>
        <end position="378"/>
    </location>
</feature>
<dbReference type="SUPFAM" id="SSF48371">
    <property type="entry name" value="ARM repeat"/>
    <property type="match status" value="2"/>
</dbReference>
<gene>
    <name evidence="4" type="ORF">MELLADRAFT_63613</name>
</gene>
<feature type="region of interest" description="Disordered" evidence="2">
    <location>
        <begin position="1060"/>
        <end position="1112"/>
    </location>
</feature>
<dbReference type="InParanoid" id="F4RNB3"/>
<organism evidence="5">
    <name type="scientific">Melampsora larici-populina (strain 98AG31 / pathotype 3-4-7)</name>
    <name type="common">Poplar leaf rust fungus</name>
    <dbReference type="NCBI Taxonomy" id="747676"/>
    <lineage>
        <taxon>Eukaryota</taxon>
        <taxon>Fungi</taxon>
        <taxon>Dikarya</taxon>
        <taxon>Basidiomycota</taxon>
        <taxon>Pucciniomycotina</taxon>
        <taxon>Pucciniomycetes</taxon>
        <taxon>Pucciniales</taxon>
        <taxon>Melampsoraceae</taxon>
        <taxon>Melampsora</taxon>
    </lineage>
</organism>
<sequence length="1180" mass="132399">MPQQSPELKSLIKVATHLYQNVPSKPDLTNQLKSQLSDHFGIQLEDPKQAQGLKLVILLFIRYKTFRDSLPSLVNSIFSHEELRDVSVFHHSDANKSPLFSSSYLASFDDMNQLQSDMKGLVCFSALRCLTSIDEHLRTLCVNEVEEKGEPIPIFGSKDSQTIHGLGDMLSNWGIYHLLAMERNPLAYCIGQPRSEMIQAEPKPASSLLSIIRQLVAIVLPNDSKSSDLLSDVGPSDRSIPGQLTNVLDPRFSLQRMLLPCMFVPLVAGLIKHKLDPMSCVSEWAERNLENLLDQAYPQKVFACLLSLSSCPSRKSIPTRSAIEFRREVSKILSSRLLEPSGVRGFLQAVMVDDYEEDDDTGSSMPSENKSTIKPHSTFHSTSATLNRLNSIAHILCNPPQSSDPVKYLNHLVSSLLQVISPDFLFYQSNGALENPHSSKSSDFKNNHPRPSGVTKAACHVLSQIIVKQPNFFRSHLGPMLHSVFIPFQARQHTHPAHSSNSDECSDDDFDPIAVTANQISQSINLLTTLVLNSNPSDVLISALILPILPQILSLWLYLCQSRSEPQLREEINDLVSVWVKMCPIQYVGETIKRCIRELEIGRELNLTHVEGRGGWRYWSRDAEGQSCIRITRDADAIGTSEDLSTIKPDPDYLIDWLAGLKNDKLNSNMLVNWLDELESLRHREGLAEAKMTLFRMQMVLKMIEKLDSSVVQEPVQILEFVKHSFSSLSETHSHGTSFTTISSRNEIPDKCPTDDASNISTSLNFLKMGENETLDILEKEDTEDAEEADNSLILTGLTLLLTVLEANPSLDERSAASLKVISEKLDYIILRCSNVRPEVNELSLKCRIMLSVRNALAQVDQSIDTTHNSVDQSSDHHQTRRTILSTYEEGLKLVEDPCLPIRAQGITILKKLFSGYTKTIENTKLMSELVPNVLDVLLKLIEEEDSFIYLNAIKAISELAEQFSHLICLKLNKLYAFNELFQTIKKDSQFTEDEQPNKELDKRLRIGEAMVQIVQRAGQALPNYQTSIIAMLPYLSDLMDSCLIILSLESRPTLASSTAKSAMDGVDSEKQEITKTTLPELIETPDSENQSKSTDPKRRVPEETILPVSKDSGHPALRRSAIMFLLITLSLNVDQLDRLWRQEYLTKTIRVLEYVKLVDPDGLVQHQANAAVENLTDMG</sequence>
<dbReference type="Proteomes" id="UP000001072">
    <property type="component" value="Unassembled WGS sequence"/>
</dbReference>
<feature type="domain" description="RNA polymerase II assembly factor Rtp1 C-terminal" evidence="3">
    <location>
        <begin position="888"/>
        <end position="1020"/>
    </location>
</feature>
<evidence type="ECO:0000256" key="1">
    <source>
        <dbReference type="ARBA" id="ARBA00005724"/>
    </source>
</evidence>
<name>F4RNB3_MELLP</name>
<dbReference type="OrthoDB" id="2503817at2759"/>
<dbReference type="HOGENOM" id="CLU_271918_0_0_1"/>
<comment type="similarity">
    <text evidence="1">Belongs to the Tango6 family.</text>
</comment>
<dbReference type="EMBL" id="GL883110">
    <property type="protein sequence ID" value="EGG06127.1"/>
    <property type="molecule type" value="Genomic_DNA"/>
</dbReference>
<dbReference type="InterPro" id="IPR019451">
    <property type="entry name" value="Rtp1_C1"/>
</dbReference>
<dbReference type="PANTHER" id="PTHR20959">
    <property type="entry name" value="TRANSPORT AND GOLGI ORGANIZATION PROTEIN 6 FAMILY MEMBER"/>
    <property type="match status" value="1"/>
</dbReference>
<dbReference type="KEGG" id="mlr:MELLADRAFT_63613"/>